<dbReference type="SMART" id="SM00642">
    <property type="entry name" value="Aamy"/>
    <property type="match status" value="1"/>
</dbReference>
<feature type="domain" description="Glycosyl hydrolase family 13 catalytic" evidence="5">
    <location>
        <begin position="180"/>
        <end position="562"/>
    </location>
</feature>
<dbReference type="NCBIfam" id="TIGR02100">
    <property type="entry name" value="glgX_debranch"/>
    <property type="match status" value="1"/>
</dbReference>
<dbReference type="InterPro" id="IPR004193">
    <property type="entry name" value="Glyco_hydro_13_N"/>
</dbReference>
<dbReference type="EMBL" id="BAAAVT010000007">
    <property type="protein sequence ID" value="GAA3062051.1"/>
    <property type="molecule type" value="Genomic_DNA"/>
</dbReference>
<dbReference type="Gene3D" id="2.60.40.1180">
    <property type="entry name" value="Golgi alpha-mannosidase II"/>
    <property type="match status" value="1"/>
</dbReference>
<keyword evidence="2" id="KW-0378">Hydrolase</keyword>
<dbReference type="InterPro" id="IPR013783">
    <property type="entry name" value="Ig-like_fold"/>
</dbReference>
<dbReference type="InterPro" id="IPR014756">
    <property type="entry name" value="Ig_E-set"/>
</dbReference>
<sequence>MTRRVTPGRSWPLGITLSEDGANVAVWAPEAESVWLCLVDGEQEERVLLPYADGGIRHAHISGLSAGMRYGLRADGPWAPEQGLCFDERKLLIDPYARALDGPVRWHPEMASGSEEDSAAVMPKGIIVADVGGREAQAGDAEVPDPAANRPRHDVGDLIIYEAHLKGLTAAHPEVPDELRGTYAGFAHPAIVDHLVELGVTAVELLPLQAFLDDEHVVGRGLTNYWGYQPIAWHAPEPRYALHDADAELRTLVHTLHEAGIAVFLDVVYNHTGEGGDGGPVLSLRGLDAGYYRRHEGSHIDDTGTGNTMATEHPMMLQLILDSMRHWVTRYGIDGFRFDLATAVARGPAGFDAAGAFFQTVRQDPVLAGATLIAEPWDLGPDGYQRGAYPHPWSEWNDGFRDDVRRAWRGDQDAVRALGARLLGSAETFDHSRRAPTASINFLTAHDGFTLADVVSYAERHNEANGEDGRDGHSENHSDNLGVEGPTDDPEIRAARSRRVRAMLATLFVSQGVPMLLAGDEIGNSQGGNNNAYAQDNEIGWVDWTDPDHELLDLVRGLTALRRRLPVLRQRAFLHGAARSDGAPDVLWLSADGEPATEEHWQDPELRTVIAVLRGAAGDPVGETLTGAVAVVLTVGEETTVRLPGDGPWQLEVDTAGEARPEGEDAGVWRIGGQSAAVFTSPGP</sequence>
<organism evidence="6 7">
    <name type="scientific">Nesterenkonia aethiopica</name>
    <dbReference type="NCBI Taxonomy" id="269144"/>
    <lineage>
        <taxon>Bacteria</taxon>
        <taxon>Bacillati</taxon>
        <taxon>Actinomycetota</taxon>
        <taxon>Actinomycetes</taxon>
        <taxon>Micrococcales</taxon>
        <taxon>Micrococcaceae</taxon>
        <taxon>Nesterenkonia</taxon>
    </lineage>
</organism>
<dbReference type="RefSeq" id="WP_070161210.1">
    <property type="nucleotide sequence ID" value="NZ_BAAAVT010000007.1"/>
</dbReference>
<dbReference type="InterPro" id="IPR044505">
    <property type="entry name" value="GlgX_Isoamylase_N_E_set"/>
</dbReference>
<comment type="similarity">
    <text evidence="1">Belongs to the glycosyl hydrolase 13 family.</text>
</comment>
<keyword evidence="3" id="KW-0326">Glycosidase</keyword>
<dbReference type="Gene3D" id="2.60.40.10">
    <property type="entry name" value="Immunoglobulins"/>
    <property type="match status" value="1"/>
</dbReference>
<dbReference type="InterPro" id="IPR013780">
    <property type="entry name" value="Glyco_hydro_b"/>
</dbReference>
<dbReference type="SUPFAM" id="SSF81296">
    <property type="entry name" value="E set domains"/>
    <property type="match status" value="1"/>
</dbReference>
<gene>
    <name evidence="6" type="primary">glgX</name>
    <name evidence="6" type="ORF">GCM10010529_14360</name>
</gene>
<evidence type="ECO:0000259" key="5">
    <source>
        <dbReference type="SMART" id="SM00642"/>
    </source>
</evidence>
<dbReference type="Gene3D" id="3.20.20.80">
    <property type="entry name" value="Glycosidases"/>
    <property type="match status" value="1"/>
</dbReference>
<keyword evidence="7" id="KW-1185">Reference proteome</keyword>
<evidence type="ECO:0000256" key="1">
    <source>
        <dbReference type="ARBA" id="ARBA00008061"/>
    </source>
</evidence>
<comment type="caution">
    <text evidence="6">The sequence shown here is derived from an EMBL/GenBank/DDBJ whole genome shotgun (WGS) entry which is preliminary data.</text>
</comment>
<evidence type="ECO:0000313" key="7">
    <source>
        <dbReference type="Proteomes" id="UP001500236"/>
    </source>
</evidence>
<dbReference type="InterPro" id="IPR006047">
    <property type="entry name" value="GH13_cat_dom"/>
</dbReference>
<dbReference type="Pfam" id="PF02922">
    <property type="entry name" value="CBM_48"/>
    <property type="match status" value="1"/>
</dbReference>
<dbReference type="CDD" id="cd02856">
    <property type="entry name" value="E_set_GDE_Isoamylase_N"/>
    <property type="match status" value="1"/>
</dbReference>
<evidence type="ECO:0000256" key="3">
    <source>
        <dbReference type="ARBA" id="ARBA00023295"/>
    </source>
</evidence>
<proteinExistence type="inferred from homology"/>
<dbReference type="SUPFAM" id="SSF51445">
    <property type="entry name" value="(Trans)glycosidases"/>
    <property type="match status" value="1"/>
</dbReference>
<dbReference type="CDD" id="cd11326">
    <property type="entry name" value="AmyAc_Glg_debranch"/>
    <property type="match status" value="1"/>
</dbReference>
<dbReference type="InterPro" id="IPR017853">
    <property type="entry name" value="GH"/>
</dbReference>
<accession>A0ABP6LV22</accession>
<dbReference type="SUPFAM" id="SSF51011">
    <property type="entry name" value="Glycosyl hydrolase domain"/>
    <property type="match status" value="1"/>
</dbReference>
<dbReference type="Proteomes" id="UP001500236">
    <property type="component" value="Unassembled WGS sequence"/>
</dbReference>
<name>A0ABP6LV22_9MICC</name>
<feature type="compositionally biased region" description="Basic and acidic residues" evidence="4">
    <location>
        <begin position="462"/>
        <end position="478"/>
    </location>
</feature>
<protein>
    <submittedName>
        <fullName evidence="6">Glycogen debranching protein GlgX</fullName>
    </submittedName>
</protein>
<dbReference type="InterPro" id="IPR011837">
    <property type="entry name" value="Glycogen_debranch_GlgX"/>
</dbReference>
<evidence type="ECO:0000256" key="4">
    <source>
        <dbReference type="SAM" id="MobiDB-lite"/>
    </source>
</evidence>
<evidence type="ECO:0000313" key="6">
    <source>
        <dbReference type="EMBL" id="GAA3062051.1"/>
    </source>
</evidence>
<evidence type="ECO:0000256" key="2">
    <source>
        <dbReference type="ARBA" id="ARBA00022801"/>
    </source>
</evidence>
<reference evidence="7" key="1">
    <citation type="journal article" date="2019" name="Int. J. Syst. Evol. Microbiol.">
        <title>The Global Catalogue of Microorganisms (GCM) 10K type strain sequencing project: providing services to taxonomists for standard genome sequencing and annotation.</title>
        <authorList>
            <consortium name="The Broad Institute Genomics Platform"/>
            <consortium name="The Broad Institute Genome Sequencing Center for Infectious Disease"/>
            <person name="Wu L."/>
            <person name="Ma J."/>
        </authorList>
    </citation>
    <scope>NUCLEOTIDE SEQUENCE [LARGE SCALE GENOMIC DNA]</scope>
    <source>
        <strain evidence="7">JCM 14309</strain>
    </source>
</reference>
<feature type="region of interest" description="Disordered" evidence="4">
    <location>
        <begin position="462"/>
        <end position="491"/>
    </location>
</feature>
<dbReference type="PANTHER" id="PTHR43002">
    <property type="entry name" value="GLYCOGEN DEBRANCHING ENZYME"/>
    <property type="match status" value="1"/>
</dbReference>